<gene>
    <name evidence="3" type="ORF">VLY81_12570</name>
</gene>
<dbReference type="InterPro" id="IPR007569">
    <property type="entry name" value="DUF559"/>
</dbReference>
<accession>A0ABZ1BNV5</accession>
<dbReference type="InterPro" id="IPR047216">
    <property type="entry name" value="Endonuclease_DUF559_bact"/>
</dbReference>
<dbReference type="PANTHER" id="PTHR38590">
    <property type="entry name" value="BLL0828 PROTEIN"/>
    <property type="match status" value="1"/>
</dbReference>
<protein>
    <submittedName>
        <fullName evidence="3">DUF559 domain-containing protein</fullName>
    </submittedName>
</protein>
<dbReference type="RefSeq" id="WP_324668544.1">
    <property type="nucleotide sequence ID" value="NZ_CP141614.1"/>
</dbReference>
<name>A0ABZ1BNV5_9FIRM</name>
<feature type="region of interest" description="Disordered" evidence="1">
    <location>
        <begin position="27"/>
        <end position="47"/>
    </location>
</feature>
<dbReference type="PANTHER" id="PTHR38590:SF1">
    <property type="entry name" value="BLL0828 PROTEIN"/>
    <property type="match status" value="1"/>
</dbReference>
<dbReference type="Pfam" id="PF04480">
    <property type="entry name" value="DUF559"/>
    <property type="match status" value="1"/>
</dbReference>
<feature type="domain" description="DUF559" evidence="2">
    <location>
        <begin position="46"/>
        <end position="140"/>
    </location>
</feature>
<organism evidence="3 4">
    <name type="scientific">Geochorda subterranea</name>
    <dbReference type="NCBI Taxonomy" id="3109564"/>
    <lineage>
        <taxon>Bacteria</taxon>
        <taxon>Bacillati</taxon>
        <taxon>Bacillota</taxon>
        <taxon>Limnochordia</taxon>
        <taxon>Limnochordales</taxon>
        <taxon>Geochordaceae</taxon>
        <taxon>Geochorda</taxon>
    </lineage>
</organism>
<dbReference type="EMBL" id="CP141614">
    <property type="protein sequence ID" value="WRP14241.1"/>
    <property type="molecule type" value="Genomic_DNA"/>
</dbReference>
<dbReference type="Proteomes" id="UP001333102">
    <property type="component" value="Chromosome"/>
</dbReference>
<sequence length="145" mass="16647">MSPPRRPRSRSPRVPPEDSFFEEQLRALQGRPGSAPARRQPPDHERHAMEERLALVLRRAGLADFRRRVRVGIYEADFLFPRQRLVVELDGLVHLASGVQAKDRRKDQALRQMGYRVLHVANRDLVAAPDVVVQRIRRALAGHGR</sequence>
<dbReference type="SUPFAM" id="SSF52980">
    <property type="entry name" value="Restriction endonuclease-like"/>
    <property type="match status" value="1"/>
</dbReference>
<proteinExistence type="predicted"/>
<dbReference type="InterPro" id="IPR011335">
    <property type="entry name" value="Restrct_endonuc-II-like"/>
</dbReference>
<evidence type="ECO:0000313" key="4">
    <source>
        <dbReference type="Proteomes" id="UP001333102"/>
    </source>
</evidence>
<keyword evidence="4" id="KW-1185">Reference proteome</keyword>
<evidence type="ECO:0000259" key="2">
    <source>
        <dbReference type="Pfam" id="PF04480"/>
    </source>
</evidence>
<evidence type="ECO:0000313" key="3">
    <source>
        <dbReference type="EMBL" id="WRP14241.1"/>
    </source>
</evidence>
<reference evidence="4" key="1">
    <citation type="submission" date="2023-12" db="EMBL/GenBank/DDBJ databases">
        <title>Novel isolates from deep terrestrial aquifers shed light on the physiology and ecology of the class Limnochordia.</title>
        <authorList>
            <person name="Karnachuk O.V."/>
            <person name="Lukina A.P."/>
            <person name="Avakyan M.R."/>
            <person name="Kadnikov V."/>
            <person name="Begmatov S."/>
            <person name="Beletsky A.V."/>
            <person name="Mardanov A.V."/>
            <person name="Ravin N.V."/>
        </authorList>
    </citation>
    <scope>NUCLEOTIDE SEQUENCE [LARGE SCALE GENOMIC DNA]</scope>
    <source>
        <strain evidence="4">LN</strain>
    </source>
</reference>
<dbReference type="Gene3D" id="3.40.960.10">
    <property type="entry name" value="VSR Endonuclease"/>
    <property type="match status" value="1"/>
</dbReference>
<evidence type="ECO:0000256" key="1">
    <source>
        <dbReference type="SAM" id="MobiDB-lite"/>
    </source>
</evidence>